<gene>
    <name evidence="1" type="ORF">AWC07_21220</name>
</gene>
<dbReference type="AlphaFoldDB" id="A0A1X1W2K9"/>
<sequence>MRCAAGNRETLRTGRCRQLRELRRALPLVLGVKLYLITTAEGMPVAWCLADPKNGEREVAAKPFAHTRDLGALREKMIALTDKDLSSTVLIQWSRGG</sequence>
<protein>
    <submittedName>
        <fullName evidence="1">Uncharacterized protein</fullName>
    </submittedName>
</protein>
<name>A0A1X1W2K9_MYCGS</name>
<dbReference type="Proteomes" id="UP000193738">
    <property type="component" value="Unassembled WGS sequence"/>
</dbReference>
<organism evidence="1 2">
    <name type="scientific">Mycobacterium gastri</name>
    <dbReference type="NCBI Taxonomy" id="1777"/>
    <lineage>
        <taxon>Bacteria</taxon>
        <taxon>Bacillati</taxon>
        <taxon>Actinomycetota</taxon>
        <taxon>Actinomycetes</taxon>
        <taxon>Mycobacteriales</taxon>
        <taxon>Mycobacteriaceae</taxon>
        <taxon>Mycobacterium</taxon>
    </lineage>
</organism>
<reference evidence="1 2" key="1">
    <citation type="submission" date="2016-01" db="EMBL/GenBank/DDBJ databases">
        <title>The new phylogeny of the genus Mycobacterium.</title>
        <authorList>
            <person name="Tarcisio F."/>
            <person name="Conor M."/>
            <person name="Antonella G."/>
            <person name="Elisabetta G."/>
            <person name="Giulia F.S."/>
            <person name="Sara T."/>
            <person name="Anna F."/>
            <person name="Clotilde B."/>
            <person name="Roberto B."/>
            <person name="Veronica D.S."/>
            <person name="Fabio R."/>
            <person name="Monica P."/>
            <person name="Olivier J."/>
            <person name="Enrico T."/>
            <person name="Nicola S."/>
        </authorList>
    </citation>
    <scope>NUCLEOTIDE SEQUENCE [LARGE SCALE GENOMIC DNA]</scope>
    <source>
        <strain evidence="1 2">DSM 43505</strain>
    </source>
</reference>
<evidence type="ECO:0000313" key="1">
    <source>
        <dbReference type="EMBL" id="ORV80722.1"/>
    </source>
</evidence>
<proteinExistence type="predicted"/>
<evidence type="ECO:0000313" key="2">
    <source>
        <dbReference type="Proteomes" id="UP000193738"/>
    </source>
</evidence>
<dbReference type="EMBL" id="LQOX01000003">
    <property type="protein sequence ID" value="ORV80722.1"/>
    <property type="molecule type" value="Genomic_DNA"/>
</dbReference>
<accession>A0A1X1W2K9</accession>
<keyword evidence="2" id="KW-1185">Reference proteome</keyword>
<comment type="caution">
    <text evidence="1">The sequence shown here is derived from an EMBL/GenBank/DDBJ whole genome shotgun (WGS) entry which is preliminary data.</text>
</comment>